<gene>
    <name evidence="1" type="ORF">A1O7_02126</name>
</gene>
<dbReference type="EMBL" id="AMGW01000002">
    <property type="protein sequence ID" value="EXJ61697.1"/>
    <property type="molecule type" value="Genomic_DNA"/>
</dbReference>
<comment type="caution">
    <text evidence="1">The sequence shown here is derived from an EMBL/GenBank/DDBJ whole genome shotgun (WGS) entry which is preliminary data.</text>
</comment>
<protein>
    <submittedName>
        <fullName evidence="1">Uncharacterized protein</fullName>
    </submittedName>
</protein>
<dbReference type="AlphaFoldDB" id="W9W0U3"/>
<name>W9W0U3_9EURO</name>
<dbReference type="RefSeq" id="XP_007754351.1">
    <property type="nucleotide sequence ID" value="XM_007756161.1"/>
</dbReference>
<dbReference type="Proteomes" id="UP000019473">
    <property type="component" value="Unassembled WGS sequence"/>
</dbReference>
<dbReference type="HOGENOM" id="CLU_2037828_0_0_1"/>
<proteinExistence type="predicted"/>
<organism evidence="1 2">
    <name type="scientific">Cladophialophora yegresii CBS 114405</name>
    <dbReference type="NCBI Taxonomy" id="1182544"/>
    <lineage>
        <taxon>Eukaryota</taxon>
        <taxon>Fungi</taxon>
        <taxon>Dikarya</taxon>
        <taxon>Ascomycota</taxon>
        <taxon>Pezizomycotina</taxon>
        <taxon>Eurotiomycetes</taxon>
        <taxon>Chaetothyriomycetidae</taxon>
        <taxon>Chaetothyriales</taxon>
        <taxon>Herpotrichiellaceae</taxon>
        <taxon>Cladophialophora</taxon>
    </lineage>
</organism>
<keyword evidence="2" id="KW-1185">Reference proteome</keyword>
<dbReference type="VEuPathDB" id="FungiDB:A1O7_02126"/>
<evidence type="ECO:0000313" key="1">
    <source>
        <dbReference type="EMBL" id="EXJ61697.1"/>
    </source>
</evidence>
<dbReference type="GeneID" id="19176736"/>
<sequence>MSVNLTPNYRCSSIVKTRAVTKVNGATGANGCLSLHNPANNQTVTRKIIGSVRNTASTKLKKAIFALTWKRSIPSATTVKQVLLIYRNIASCGTIDAPYRSAMAANVNSTAPPASSSTSSR</sequence>
<evidence type="ECO:0000313" key="2">
    <source>
        <dbReference type="Proteomes" id="UP000019473"/>
    </source>
</evidence>
<reference evidence="1 2" key="1">
    <citation type="submission" date="2013-03" db="EMBL/GenBank/DDBJ databases">
        <title>The Genome Sequence of Cladophialophora yegresii CBS 114405.</title>
        <authorList>
            <consortium name="The Broad Institute Genomics Platform"/>
            <person name="Cuomo C."/>
            <person name="de Hoog S."/>
            <person name="Gorbushina A."/>
            <person name="Walker B."/>
            <person name="Young S.K."/>
            <person name="Zeng Q."/>
            <person name="Gargeya S."/>
            <person name="Fitzgerald M."/>
            <person name="Haas B."/>
            <person name="Abouelleil A."/>
            <person name="Allen A.W."/>
            <person name="Alvarado L."/>
            <person name="Arachchi H.M."/>
            <person name="Berlin A.M."/>
            <person name="Chapman S.B."/>
            <person name="Gainer-Dewar J."/>
            <person name="Goldberg J."/>
            <person name="Griggs A."/>
            <person name="Gujja S."/>
            <person name="Hansen M."/>
            <person name="Howarth C."/>
            <person name="Imamovic A."/>
            <person name="Ireland A."/>
            <person name="Larimer J."/>
            <person name="McCowan C."/>
            <person name="Murphy C."/>
            <person name="Pearson M."/>
            <person name="Poon T.W."/>
            <person name="Priest M."/>
            <person name="Roberts A."/>
            <person name="Saif S."/>
            <person name="Shea T."/>
            <person name="Sisk P."/>
            <person name="Sykes S."/>
            <person name="Wortman J."/>
            <person name="Nusbaum C."/>
            <person name="Birren B."/>
        </authorList>
    </citation>
    <scope>NUCLEOTIDE SEQUENCE [LARGE SCALE GENOMIC DNA]</scope>
    <source>
        <strain evidence="1 2">CBS 114405</strain>
    </source>
</reference>
<accession>W9W0U3</accession>